<reference evidence="2 3" key="1">
    <citation type="submission" date="2015-10" db="EMBL/GenBank/DDBJ databases">
        <title>Full genome of DAOMC 229536 Phialocephala scopiformis, a fungal endophyte of spruce producing the potent anti-insectan compound rugulosin.</title>
        <authorList>
            <consortium name="DOE Joint Genome Institute"/>
            <person name="Walker A.K."/>
            <person name="Frasz S.L."/>
            <person name="Seifert K.A."/>
            <person name="Miller J.D."/>
            <person name="Mondo S.J."/>
            <person name="Labutti K."/>
            <person name="Lipzen A."/>
            <person name="Dockter R."/>
            <person name="Kennedy M."/>
            <person name="Grigoriev I.V."/>
            <person name="Spatafora J.W."/>
        </authorList>
    </citation>
    <scope>NUCLEOTIDE SEQUENCE [LARGE SCALE GENOMIC DNA]</scope>
    <source>
        <strain evidence="2 3">CBS 120377</strain>
    </source>
</reference>
<keyword evidence="3" id="KW-1185">Reference proteome</keyword>
<evidence type="ECO:0000313" key="3">
    <source>
        <dbReference type="Proteomes" id="UP000070700"/>
    </source>
</evidence>
<sequence length="341" mass="39645">MTPKENNATEIAAPSKKPLSPSQELATFSHYQAYHFSLDPFELSLARLKITGRTRRERSSIRTEMQRDWNAMYYTAKITLERNLGYPECDGKEEMEFEDHPTDINRNQKWNEFLKSNTDRKVKRAEELEKISVEDLRIGFEHLEDLYLQADAGSKCKGLSGLREHIVTIRGKAQAGDSTNFKRRERIVIFLRKLRTCSEVDVADRDARHTEVWTRMHRWALDRWTYNLTYEDCRYVPSEKTPNEKHTYSKYVVEKLEEVDGLEPWRIHEKIQVKLDEVRDKLYEAQDLYLNENLEKEEARYISLAINSVNLGESGRISAAAMANYGAFCGEGGAYIPSGNS</sequence>
<name>A0A194X818_MOLSC</name>
<organism evidence="2 3">
    <name type="scientific">Mollisia scopiformis</name>
    <name type="common">Conifer needle endophyte fungus</name>
    <name type="synonym">Phialocephala scopiformis</name>
    <dbReference type="NCBI Taxonomy" id="149040"/>
    <lineage>
        <taxon>Eukaryota</taxon>
        <taxon>Fungi</taxon>
        <taxon>Dikarya</taxon>
        <taxon>Ascomycota</taxon>
        <taxon>Pezizomycotina</taxon>
        <taxon>Leotiomycetes</taxon>
        <taxon>Helotiales</taxon>
        <taxon>Mollisiaceae</taxon>
        <taxon>Mollisia</taxon>
    </lineage>
</organism>
<evidence type="ECO:0000313" key="2">
    <source>
        <dbReference type="EMBL" id="KUJ15947.1"/>
    </source>
</evidence>
<gene>
    <name evidence="2" type="ORF">LY89DRAFT_719620</name>
</gene>
<dbReference type="GeneID" id="28828235"/>
<dbReference type="InParanoid" id="A0A194X818"/>
<evidence type="ECO:0000256" key="1">
    <source>
        <dbReference type="SAM" id="MobiDB-lite"/>
    </source>
</evidence>
<dbReference type="RefSeq" id="XP_018070302.1">
    <property type="nucleotide sequence ID" value="XM_018218509.1"/>
</dbReference>
<dbReference type="AlphaFoldDB" id="A0A194X818"/>
<protein>
    <submittedName>
        <fullName evidence="2">Uncharacterized protein</fullName>
    </submittedName>
</protein>
<dbReference type="Proteomes" id="UP000070700">
    <property type="component" value="Unassembled WGS sequence"/>
</dbReference>
<feature type="region of interest" description="Disordered" evidence="1">
    <location>
        <begin position="1"/>
        <end position="21"/>
    </location>
</feature>
<dbReference type="EMBL" id="KQ947417">
    <property type="protein sequence ID" value="KUJ15947.1"/>
    <property type="molecule type" value="Genomic_DNA"/>
</dbReference>
<accession>A0A194X818</accession>
<proteinExistence type="predicted"/>
<dbReference type="KEGG" id="psco:LY89DRAFT_719620"/>